<comment type="caution">
    <text evidence="3">The sequence shown here is derived from an EMBL/GenBank/DDBJ whole genome shotgun (WGS) entry which is preliminary data.</text>
</comment>
<feature type="transmembrane region" description="Helical" evidence="1">
    <location>
        <begin position="376"/>
        <end position="398"/>
    </location>
</feature>
<proteinExistence type="predicted"/>
<dbReference type="PANTHER" id="PTHR40407:SF1">
    <property type="entry name" value="HEPARAN-ALPHA-GLUCOSAMINIDE N-ACETYLTRANSFERASE CATALYTIC DOMAIN-CONTAINING PROTEIN"/>
    <property type="match status" value="1"/>
</dbReference>
<feature type="transmembrane region" description="Helical" evidence="1">
    <location>
        <begin position="83"/>
        <end position="104"/>
    </location>
</feature>
<evidence type="ECO:0000259" key="2">
    <source>
        <dbReference type="Pfam" id="PF07786"/>
    </source>
</evidence>
<accession>A0A0R3L963</accession>
<keyword evidence="1" id="KW-0472">Membrane</keyword>
<dbReference type="AlphaFoldDB" id="A0A0R3L963"/>
<feature type="transmembrane region" description="Helical" evidence="1">
    <location>
        <begin position="116"/>
        <end position="136"/>
    </location>
</feature>
<dbReference type="EMBL" id="LLXZ01000160">
    <property type="protein sequence ID" value="KRR02037.1"/>
    <property type="molecule type" value="Genomic_DNA"/>
</dbReference>
<feature type="transmembrane region" description="Helical" evidence="1">
    <location>
        <begin position="170"/>
        <end position="185"/>
    </location>
</feature>
<gene>
    <name evidence="3" type="ORF">CQ12_15330</name>
</gene>
<evidence type="ECO:0000256" key="1">
    <source>
        <dbReference type="SAM" id="Phobius"/>
    </source>
</evidence>
<feature type="transmembrane region" description="Helical" evidence="1">
    <location>
        <begin position="142"/>
        <end position="163"/>
    </location>
</feature>
<dbReference type="STRING" id="280332.CQ12_15330"/>
<keyword evidence="1" id="KW-0812">Transmembrane</keyword>
<feature type="domain" description="Heparan-alpha-glucosaminide N-acetyltransferase catalytic" evidence="2">
    <location>
        <begin position="39"/>
        <end position="250"/>
    </location>
</feature>
<dbReference type="InterPro" id="IPR012429">
    <property type="entry name" value="HGSNAT_cat"/>
</dbReference>
<evidence type="ECO:0000313" key="4">
    <source>
        <dbReference type="Proteomes" id="UP000050863"/>
    </source>
</evidence>
<feature type="transmembrane region" description="Helical" evidence="1">
    <location>
        <begin position="45"/>
        <end position="63"/>
    </location>
</feature>
<dbReference type="Proteomes" id="UP000050863">
    <property type="component" value="Unassembled WGS sequence"/>
</dbReference>
<reference evidence="3 4" key="1">
    <citation type="submission" date="2014-03" db="EMBL/GenBank/DDBJ databases">
        <title>Bradyrhizobium valentinum sp. nov., isolated from effective nodules of Lupinus mariae-josephae, a lupine endemic of basic-lime soils in Eastern Spain.</title>
        <authorList>
            <person name="Duran D."/>
            <person name="Rey L."/>
            <person name="Navarro A."/>
            <person name="Busquets A."/>
            <person name="Imperial J."/>
            <person name="Ruiz-Argueso T."/>
        </authorList>
    </citation>
    <scope>NUCLEOTIDE SEQUENCE [LARGE SCALE GENOMIC DNA]</scope>
    <source>
        <strain evidence="3 4">PAC68</strain>
    </source>
</reference>
<protein>
    <recommendedName>
        <fullName evidence="2">Heparan-alpha-glucosaminide N-acetyltransferase catalytic domain-containing protein</fullName>
    </recommendedName>
</protein>
<feature type="transmembrane region" description="Helical" evidence="1">
    <location>
        <begin position="299"/>
        <end position="316"/>
    </location>
</feature>
<feature type="transmembrane region" description="Helical" evidence="1">
    <location>
        <begin position="336"/>
        <end position="356"/>
    </location>
</feature>
<sequence length="416" mass="45928">MRWEDQIMNASLEAGQREALSWTGQARNGIAGQTAARTRIDSVDLVRGLVMVLMALDHVRDFFASGGFNPRDVTDPALFMTRWITHFCAPAFVLLAGVSAFLYGERGRSTWQLSRFLLTRGIWLVLIELTLVRFAWTFSFDLGYFFSQVIFAIGASMIALSVLVFLPRSAVAAIALVLIAGHNLLDPIKAESFGPAAPIWNFLHEPALLQFGATVKWFAVYPLIPWIGVMAAGYALGPVFTLDRAQRTRWLVGWGTAAVVVFVSLRASNVYGDPAPWTVQAGAIATLLSFINCEKYPPSLLYLAMTIGPTLLLLAAVENARGRFAAWVTTFGRVPFFYYVVHVFVIHALAVVFAWASGAETGWLFGPFPADKPNGYGLGLPGVFSVWLAVVAALYPLCKWFAGIKKRRSDWWLSYL</sequence>
<dbReference type="PANTHER" id="PTHR40407">
    <property type="entry name" value="MEMBRANE PROTEIN-LIKE PROTEIN"/>
    <property type="match status" value="1"/>
</dbReference>
<organism evidence="3 4">
    <name type="scientific">Bradyrhizobium jicamae</name>
    <dbReference type="NCBI Taxonomy" id="280332"/>
    <lineage>
        <taxon>Bacteria</taxon>
        <taxon>Pseudomonadati</taxon>
        <taxon>Pseudomonadota</taxon>
        <taxon>Alphaproteobacteria</taxon>
        <taxon>Hyphomicrobiales</taxon>
        <taxon>Nitrobacteraceae</taxon>
        <taxon>Bradyrhizobium</taxon>
    </lineage>
</organism>
<evidence type="ECO:0000313" key="3">
    <source>
        <dbReference type="EMBL" id="KRR02037.1"/>
    </source>
</evidence>
<keyword evidence="1" id="KW-1133">Transmembrane helix</keyword>
<feature type="transmembrane region" description="Helical" evidence="1">
    <location>
        <begin position="218"/>
        <end position="237"/>
    </location>
</feature>
<feature type="transmembrane region" description="Helical" evidence="1">
    <location>
        <begin position="249"/>
        <end position="267"/>
    </location>
</feature>
<keyword evidence="4" id="KW-1185">Reference proteome</keyword>
<dbReference type="Pfam" id="PF07786">
    <property type="entry name" value="HGSNAT_cat"/>
    <property type="match status" value="1"/>
</dbReference>
<name>A0A0R3L963_9BRAD</name>